<evidence type="ECO:0000256" key="1">
    <source>
        <dbReference type="SAM" id="MobiDB-lite"/>
    </source>
</evidence>
<name>A0A5B7HCR7_PORTR</name>
<dbReference type="Proteomes" id="UP000324222">
    <property type="component" value="Unassembled WGS sequence"/>
</dbReference>
<organism evidence="2 3">
    <name type="scientific">Portunus trituberculatus</name>
    <name type="common">Swimming crab</name>
    <name type="synonym">Neptunus trituberculatus</name>
    <dbReference type="NCBI Taxonomy" id="210409"/>
    <lineage>
        <taxon>Eukaryota</taxon>
        <taxon>Metazoa</taxon>
        <taxon>Ecdysozoa</taxon>
        <taxon>Arthropoda</taxon>
        <taxon>Crustacea</taxon>
        <taxon>Multicrustacea</taxon>
        <taxon>Malacostraca</taxon>
        <taxon>Eumalacostraca</taxon>
        <taxon>Eucarida</taxon>
        <taxon>Decapoda</taxon>
        <taxon>Pleocyemata</taxon>
        <taxon>Brachyura</taxon>
        <taxon>Eubrachyura</taxon>
        <taxon>Portunoidea</taxon>
        <taxon>Portunidae</taxon>
        <taxon>Portuninae</taxon>
        <taxon>Portunus</taxon>
    </lineage>
</organism>
<feature type="compositionally biased region" description="Low complexity" evidence="1">
    <location>
        <begin position="100"/>
        <end position="120"/>
    </location>
</feature>
<keyword evidence="3" id="KW-1185">Reference proteome</keyword>
<protein>
    <submittedName>
        <fullName evidence="2">Uncharacterized protein</fullName>
    </submittedName>
</protein>
<gene>
    <name evidence="2" type="ORF">E2C01_061765</name>
</gene>
<evidence type="ECO:0000313" key="2">
    <source>
        <dbReference type="EMBL" id="MPC67589.1"/>
    </source>
</evidence>
<proteinExistence type="predicted"/>
<accession>A0A5B7HCR7</accession>
<reference evidence="2 3" key="1">
    <citation type="submission" date="2019-05" db="EMBL/GenBank/DDBJ databases">
        <title>Another draft genome of Portunus trituberculatus and its Hox gene families provides insights of decapod evolution.</title>
        <authorList>
            <person name="Jeong J.-H."/>
            <person name="Song I."/>
            <person name="Kim S."/>
            <person name="Choi T."/>
            <person name="Kim D."/>
            <person name="Ryu S."/>
            <person name="Kim W."/>
        </authorList>
    </citation>
    <scope>NUCLEOTIDE SEQUENCE [LARGE SCALE GENOMIC DNA]</scope>
    <source>
        <tissue evidence="2">Muscle</tissue>
    </source>
</reference>
<sequence length="120" mass="13561">MGYNQITEHRETRFCVRPGPRRLAQRSLERAERRPKTRRRVVCPTANNNCLLGGRETAYICLSEPDAQLEECPAMTVITTSPINYTRRRLAHLKPSRHFTATTTTTTTASSSSYSSCNEG</sequence>
<dbReference type="AlphaFoldDB" id="A0A5B7HCR7"/>
<evidence type="ECO:0000313" key="3">
    <source>
        <dbReference type="Proteomes" id="UP000324222"/>
    </source>
</evidence>
<dbReference type="EMBL" id="VSRR010026456">
    <property type="protein sequence ID" value="MPC67589.1"/>
    <property type="molecule type" value="Genomic_DNA"/>
</dbReference>
<feature type="region of interest" description="Disordered" evidence="1">
    <location>
        <begin position="97"/>
        <end position="120"/>
    </location>
</feature>
<comment type="caution">
    <text evidence="2">The sequence shown here is derived from an EMBL/GenBank/DDBJ whole genome shotgun (WGS) entry which is preliminary data.</text>
</comment>